<organism evidence="7 8">
    <name type="scientific">Gordonibacter massiliensis</name>
    <name type="common">ex Traore et al. 2017</name>
    <dbReference type="NCBI Taxonomy" id="1841863"/>
    <lineage>
        <taxon>Bacteria</taxon>
        <taxon>Bacillati</taxon>
        <taxon>Actinomycetota</taxon>
        <taxon>Coriobacteriia</taxon>
        <taxon>Eggerthellales</taxon>
        <taxon>Eggerthellaceae</taxon>
        <taxon>Gordonibacter</taxon>
    </lineage>
</organism>
<dbReference type="Proteomes" id="UP000587396">
    <property type="component" value="Unassembled WGS sequence"/>
</dbReference>
<proteinExistence type="inferred from homology"/>
<dbReference type="SUPFAM" id="SSF63882">
    <property type="entry name" value="MoeA N-terminal region -like"/>
    <property type="match status" value="1"/>
</dbReference>
<dbReference type="InterPro" id="IPR036135">
    <property type="entry name" value="MoeA_linker/N_sf"/>
</dbReference>
<comment type="cofactor">
    <cofactor evidence="5">
        <name>Mg(2+)</name>
        <dbReference type="ChEBI" id="CHEBI:18420"/>
    </cofactor>
</comment>
<dbReference type="PANTHER" id="PTHR10192">
    <property type="entry name" value="MOLYBDOPTERIN BIOSYNTHESIS PROTEIN"/>
    <property type="match status" value="1"/>
</dbReference>
<comment type="catalytic activity">
    <reaction evidence="4">
        <text>adenylyl-molybdopterin + molybdate = Mo-molybdopterin + AMP + H(+)</text>
        <dbReference type="Rhea" id="RHEA:35047"/>
        <dbReference type="ChEBI" id="CHEBI:15378"/>
        <dbReference type="ChEBI" id="CHEBI:36264"/>
        <dbReference type="ChEBI" id="CHEBI:62727"/>
        <dbReference type="ChEBI" id="CHEBI:71302"/>
        <dbReference type="ChEBI" id="CHEBI:456215"/>
        <dbReference type="EC" id="2.10.1.1"/>
    </reaction>
</comment>
<evidence type="ECO:0000256" key="2">
    <source>
        <dbReference type="ARBA" id="ARBA00010763"/>
    </source>
</evidence>
<dbReference type="EMBL" id="JACMSE010000003">
    <property type="protein sequence ID" value="MBC2888826.1"/>
    <property type="molecule type" value="Genomic_DNA"/>
</dbReference>
<dbReference type="InterPro" id="IPR001453">
    <property type="entry name" value="MoaB/Mog_dom"/>
</dbReference>
<dbReference type="SMART" id="SM00852">
    <property type="entry name" value="MoCF_biosynth"/>
    <property type="match status" value="1"/>
</dbReference>
<keyword evidence="8" id="KW-1185">Reference proteome</keyword>
<keyword evidence="5" id="KW-0479">Metal-binding</keyword>
<dbReference type="Pfam" id="PF03453">
    <property type="entry name" value="MoeA_N"/>
    <property type="match status" value="1"/>
</dbReference>
<dbReference type="PANTHER" id="PTHR10192:SF16">
    <property type="entry name" value="MOLYBDOPTERIN MOLYBDENUMTRANSFERASE"/>
    <property type="match status" value="1"/>
</dbReference>
<protein>
    <recommendedName>
        <fullName evidence="5">Molybdopterin molybdenumtransferase</fullName>
        <ecNumber evidence="5">2.10.1.1</ecNumber>
    </recommendedName>
</protein>
<dbReference type="GO" id="GO:0005829">
    <property type="term" value="C:cytosol"/>
    <property type="evidence" value="ECO:0007669"/>
    <property type="project" value="TreeGrafter"/>
</dbReference>
<keyword evidence="5" id="KW-0501">Molybdenum cofactor biosynthesis</keyword>
<keyword evidence="5" id="KW-0460">Magnesium</keyword>
<sequence length="422" mass="44796">MQEAKGHIWLTREDARARVLEASRFSPRVERIAVAQSVGRVCAADVASRQSLPNAPSSRWDGVAVRYDDFAAGMPDTSGWREGREYAFSNTGIGIRGDYDTVVRIEEVSFDAEGRISFAAAPAQRGALVMPVGATLEEGEPLARTGQTITPELAALLAGGGWAEVDVYARPRVAFIPSGNELVDAGRELPLGKNVETNSLMAAAKLRAWGAEPLVRPIVADDVGLLVEALCEAVEDCDIVILNGGSSKGTDDCAVPAIERVARVLCHAVLMGPGAHTSLSVTSEGVPVIGLSGPSGGAECTIDWYVKPLVDRYFGLGFNEPPKVRARLLAALDLSQRSSGSKVKMAVRCLLARSSDGFVAAPMGVLPESLRLQYRGGNAFVFASGVGFALGEEAEAELRYPYAFPPRAEGLFDDLESHALVL</sequence>
<comment type="function">
    <text evidence="1 5">Catalyzes the insertion of molybdate into adenylated molybdopterin with the concomitant release of AMP.</text>
</comment>
<dbReference type="AlphaFoldDB" id="A0A842JD42"/>
<dbReference type="InterPro" id="IPR038987">
    <property type="entry name" value="MoeA-like"/>
</dbReference>
<dbReference type="InterPro" id="IPR036688">
    <property type="entry name" value="MoeA_C_domain_IV_sf"/>
</dbReference>
<dbReference type="CDD" id="cd00887">
    <property type="entry name" value="MoeA"/>
    <property type="match status" value="1"/>
</dbReference>
<dbReference type="GO" id="GO:0046872">
    <property type="term" value="F:metal ion binding"/>
    <property type="evidence" value="ECO:0007669"/>
    <property type="project" value="UniProtKB-UniRule"/>
</dbReference>
<keyword evidence="3 5" id="KW-0500">Molybdenum</keyword>
<dbReference type="Gene3D" id="3.40.980.10">
    <property type="entry name" value="MoaB/Mog-like domain"/>
    <property type="match status" value="1"/>
</dbReference>
<dbReference type="GO" id="GO:0061599">
    <property type="term" value="F:molybdopterin molybdotransferase activity"/>
    <property type="evidence" value="ECO:0007669"/>
    <property type="project" value="UniProtKB-UniRule"/>
</dbReference>
<keyword evidence="5 7" id="KW-0808">Transferase</keyword>
<dbReference type="UniPathway" id="UPA00344"/>
<name>A0A842JD42_9ACTN</name>
<dbReference type="Gene3D" id="2.170.190.11">
    <property type="entry name" value="Molybdopterin biosynthesis moea protein, domain 3"/>
    <property type="match status" value="1"/>
</dbReference>
<reference evidence="7 8" key="1">
    <citation type="submission" date="2020-08" db="EMBL/GenBank/DDBJ databases">
        <authorList>
            <person name="Liu C."/>
            <person name="Sun Q."/>
        </authorList>
    </citation>
    <scope>NUCLEOTIDE SEQUENCE [LARGE SCALE GENOMIC DNA]</scope>
    <source>
        <strain evidence="7 8">N22</strain>
    </source>
</reference>
<evidence type="ECO:0000313" key="8">
    <source>
        <dbReference type="Proteomes" id="UP000587396"/>
    </source>
</evidence>
<dbReference type="InterPro" id="IPR036425">
    <property type="entry name" value="MoaB/Mog-like_dom_sf"/>
</dbReference>
<evidence type="ECO:0000259" key="6">
    <source>
        <dbReference type="SMART" id="SM00852"/>
    </source>
</evidence>
<dbReference type="Pfam" id="PF00994">
    <property type="entry name" value="MoCF_biosynth"/>
    <property type="match status" value="1"/>
</dbReference>
<comment type="caution">
    <text evidence="7">The sequence shown here is derived from an EMBL/GenBank/DDBJ whole genome shotgun (WGS) entry which is preliminary data.</text>
</comment>
<evidence type="ECO:0000256" key="5">
    <source>
        <dbReference type="RuleBase" id="RU365090"/>
    </source>
</evidence>
<dbReference type="Gene3D" id="2.40.340.10">
    <property type="entry name" value="MoeA, C-terminal, domain IV"/>
    <property type="match status" value="1"/>
</dbReference>
<accession>A0A842JD42</accession>
<dbReference type="RefSeq" id="WP_185904758.1">
    <property type="nucleotide sequence ID" value="NZ_JACMSE010000003.1"/>
</dbReference>
<gene>
    <name evidence="7" type="ORF">H7313_05610</name>
</gene>
<dbReference type="InterPro" id="IPR005110">
    <property type="entry name" value="MoeA_linker/N"/>
</dbReference>
<evidence type="ECO:0000256" key="1">
    <source>
        <dbReference type="ARBA" id="ARBA00002901"/>
    </source>
</evidence>
<comment type="similarity">
    <text evidence="2 5">Belongs to the MoeA family.</text>
</comment>
<evidence type="ECO:0000256" key="3">
    <source>
        <dbReference type="ARBA" id="ARBA00022505"/>
    </source>
</evidence>
<evidence type="ECO:0000313" key="7">
    <source>
        <dbReference type="EMBL" id="MBC2888826.1"/>
    </source>
</evidence>
<feature type="domain" description="MoaB/Mog" evidence="6">
    <location>
        <begin position="174"/>
        <end position="312"/>
    </location>
</feature>
<dbReference type="Gene3D" id="3.90.105.10">
    <property type="entry name" value="Molybdopterin biosynthesis moea protein, domain 2"/>
    <property type="match status" value="1"/>
</dbReference>
<evidence type="ECO:0000256" key="4">
    <source>
        <dbReference type="ARBA" id="ARBA00047317"/>
    </source>
</evidence>
<dbReference type="EC" id="2.10.1.1" evidence="5"/>
<dbReference type="SUPFAM" id="SSF53218">
    <property type="entry name" value="Molybdenum cofactor biosynthesis proteins"/>
    <property type="match status" value="1"/>
</dbReference>
<comment type="pathway">
    <text evidence="5">Cofactor biosynthesis; molybdopterin biosynthesis.</text>
</comment>
<dbReference type="GO" id="GO:0006777">
    <property type="term" value="P:Mo-molybdopterin cofactor biosynthetic process"/>
    <property type="evidence" value="ECO:0007669"/>
    <property type="project" value="UniProtKB-UniRule"/>
</dbReference>